<keyword evidence="3" id="KW-1185">Reference proteome</keyword>
<feature type="domain" description="Protein root UVB sensitive/RUS" evidence="2">
    <location>
        <begin position="121"/>
        <end position="209"/>
    </location>
</feature>
<proteinExistence type="inferred from homology"/>
<accession>A0A6P4AVG5</accession>
<evidence type="ECO:0000313" key="4">
    <source>
        <dbReference type="RefSeq" id="XP_015890091.2"/>
    </source>
</evidence>
<dbReference type="Pfam" id="PF04884">
    <property type="entry name" value="UVB_sens_prot"/>
    <property type="match status" value="1"/>
</dbReference>
<dbReference type="RefSeq" id="XP_015890091.2">
    <property type="nucleotide sequence ID" value="XM_016034605.4"/>
</dbReference>
<evidence type="ECO:0000313" key="3">
    <source>
        <dbReference type="Proteomes" id="UP001652623"/>
    </source>
</evidence>
<dbReference type="InterPro" id="IPR054549">
    <property type="entry name" value="UVB_sens_RUS_dom"/>
</dbReference>
<dbReference type="GeneID" id="107424748"/>
<evidence type="ECO:0000256" key="1">
    <source>
        <dbReference type="ARBA" id="ARBA00007558"/>
    </source>
</evidence>
<dbReference type="PANTHER" id="PTHR12770">
    <property type="entry name" value="RUS1 FAMILY PROTEIN C16ORF58"/>
    <property type="match status" value="1"/>
</dbReference>
<organism evidence="3 4">
    <name type="scientific">Ziziphus jujuba</name>
    <name type="common">Chinese jujube</name>
    <name type="synonym">Ziziphus sativa</name>
    <dbReference type="NCBI Taxonomy" id="326968"/>
    <lineage>
        <taxon>Eukaryota</taxon>
        <taxon>Viridiplantae</taxon>
        <taxon>Streptophyta</taxon>
        <taxon>Embryophyta</taxon>
        <taxon>Tracheophyta</taxon>
        <taxon>Spermatophyta</taxon>
        <taxon>Magnoliopsida</taxon>
        <taxon>eudicotyledons</taxon>
        <taxon>Gunneridae</taxon>
        <taxon>Pentapetalae</taxon>
        <taxon>rosids</taxon>
        <taxon>fabids</taxon>
        <taxon>Rosales</taxon>
        <taxon>Rhamnaceae</taxon>
        <taxon>Paliureae</taxon>
        <taxon>Ziziphus</taxon>
    </lineage>
</organism>
<dbReference type="Proteomes" id="UP001652623">
    <property type="component" value="Chromosome 7"/>
</dbReference>
<dbReference type="PANTHER" id="PTHR12770:SF29">
    <property type="entry name" value="PROTEIN ROOT UVB SENSITIVE 4"/>
    <property type="match status" value="1"/>
</dbReference>
<sequence length="476" mass="53812">MQSSFYTPTNTHHLPIPWKIPETQFTTQKCVPKTRKRPFRAFNITNSLRTSIGYEPEETVGKEPGHTKECRLPVVIQRSGKVSRYFWDGGSLQLVGVDGGATSFSFDFDDGFRRLYRICTMAVRDFFIPKKVSDNYMDYVKWKFLHRVFSSALQVLATQAMFRAIGVGFSRSLPSAAALNWVLKDGLGRLSRCIYTASQASAFDTNLKSAVHRSFAIADNLGEVSAKSQIQTVCFDNLGLLLAASLNMLLKNNQRLLAGLPFIVYPIFSAIDLLGIYQQLKHVHLQTLTKDRLEIILDTWIEVGYVPSPADISKQEGIGFPWSKGKELLPIKIGCINPKDQVPKLSMMAMQSINGDDYYFISMEITYTGIRRTKQRGIILCLREGAGTRDIILGLLQACYVRKVLHLKKSKWESMVEASDLSDSAMKEWFKLLEECKKRAQGDLLLLNEHMSGLGWAAKNILLSKDEQTRYSFVED</sequence>
<reference evidence="4" key="1">
    <citation type="submission" date="2025-08" db="UniProtKB">
        <authorList>
            <consortium name="RefSeq"/>
        </authorList>
    </citation>
    <scope>IDENTIFICATION</scope>
    <source>
        <tissue evidence="4">Seedling</tissue>
    </source>
</reference>
<evidence type="ECO:0000259" key="2">
    <source>
        <dbReference type="Pfam" id="PF04884"/>
    </source>
</evidence>
<protein>
    <submittedName>
        <fullName evidence="4">Protein root UVB sensitive 4 isoform X2</fullName>
    </submittedName>
</protein>
<dbReference type="InterPro" id="IPR006968">
    <property type="entry name" value="RUS_fam"/>
</dbReference>
<comment type="similarity">
    <text evidence="1">Belongs to the RUS1 family.</text>
</comment>
<name>A0A6P4AVG5_ZIZJJ</name>
<dbReference type="AlphaFoldDB" id="A0A6P4AVG5"/>
<gene>
    <name evidence="4" type="primary">LOC107424748</name>
</gene>